<name>A0A090EA23_MESPL</name>
<proteinExistence type="predicted"/>
<protein>
    <recommendedName>
        <fullName evidence="3">Adenine methyltransferase</fullName>
    </recommendedName>
</protein>
<accession>A0A090EA23</accession>
<evidence type="ECO:0000313" key="2">
    <source>
        <dbReference type="Proteomes" id="UP000045285"/>
    </source>
</evidence>
<dbReference type="GO" id="GO:0003677">
    <property type="term" value="F:DNA binding"/>
    <property type="evidence" value="ECO:0007669"/>
    <property type="project" value="InterPro"/>
</dbReference>
<dbReference type="GO" id="GO:0009007">
    <property type="term" value="F:site-specific DNA-methyltransferase (adenine-specific) activity"/>
    <property type="evidence" value="ECO:0007669"/>
    <property type="project" value="InterPro"/>
</dbReference>
<gene>
    <name evidence="1" type="ORF">MPL3356_60560</name>
</gene>
<organism evidence="1 2">
    <name type="scientific">Mesorhizobium plurifarium</name>
    <dbReference type="NCBI Taxonomy" id="69974"/>
    <lineage>
        <taxon>Bacteria</taxon>
        <taxon>Pseudomonadati</taxon>
        <taxon>Pseudomonadota</taxon>
        <taxon>Alphaproteobacteria</taxon>
        <taxon>Hyphomicrobiales</taxon>
        <taxon>Phyllobacteriaceae</taxon>
        <taxon>Mesorhizobium</taxon>
    </lineage>
</organism>
<dbReference type="GO" id="GO:0009307">
    <property type="term" value="P:DNA restriction-modification system"/>
    <property type="evidence" value="ECO:0007669"/>
    <property type="project" value="InterPro"/>
</dbReference>
<reference evidence="2" key="1">
    <citation type="submission" date="2014-08" db="EMBL/GenBank/DDBJ databases">
        <authorList>
            <person name="Moulin L."/>
        </authorList>
    </citation>
    <scope>NUCLEOTIDE SEQUENCE [LARGE SCALE GENOMIC DNA]</scope>
</reference>
<dbReference type="InterPro" id="IPR008593">
    <property type="entry name" value="Dam_MeTrfase"/>
</dbReference>
<sequence length="266" mass="29201">MSNRKGIGGHQSARANTEVWLTPPDLLEALGGAEAFDLDPCAALGQPWPTARQHFTIEDDGLALPWHGRVWMNPPYTSGIIGKWLGKLAKHGDGIALTFARTETEAFHRTVWEQCDALLFLEGRLFFHVAEETTFKLKNGEVVREIVVPKGGKAPANGGAPSVLCAYGMDSADILAESGLQGSFVPLRWRVLTFGFETVGTWIEEVMALIAGRNEPVTLDWLYRKLAGSPKAKRNPNWKAKIRQTLQRGPFEALGGGVWQQASLEV</sequence>
<evidence type="ECO:0008006" key="3">
    <source>
        <dbReference type="Google" id="ProtNLM"/>
    </source>
</evidence>
<dbReference type="Pfam" id="PF05869">
    <property type="entry name" value="Dam"/>
    <property type="match status" value="1"/>
</dbReference>
<dbReference type="AlphaFoldDB" id="A0A090EA23"/>
<keyword evidence="2" id="KW-1185">Reference proteome</keyword>
<evidence type="ECO:0000313" key="1">
    <source>
        <dbReference type="EMBL" id="CDX26799.1"/>
    </source>
</evidence>
<dbReference type="Proteomes" id="UP000045285">
    <property type="component" value="Unassembled WGS sequence"/>
</dbReference>
<dbReference type="EMBL" id="CCMZ01000056">
    <property type="protein sequence ID" value="CDX26799.1"/>
    <property type="molecule type" value="Genomic_DNA"/>
</dbReference>